<sequence length="186" mass="20809">MDSMEPFRKTAISKLKYLVLIFLGTLGPRGKRGIESKTNDHLNQLWHSCKYSKYGANGRRQQLAWLQKLCGEAAIGEDCKRTRNAYLSHLVLEMQEGRLMPPFLEYPPEGKLRLAVDVFGPESAIVKEPPWLQAIAEGTGADFIHSSKDGRTYLASRYLNDGKGAFSYMAISVADQEPLFVPLSEG</sequence>
<dbReference type="Proteomes" id="UP001153148">
    <property type="component" value="Unassembled WGS sequence"/>
</dbReference>
<gene>
    <name evidence="2" type="ORF">TPAB3V08_LOCUS6975</name>
</gene>
<keyword evidence="3" id="KW-1185">Reference proteome</keyword>
<name>A0ABN7NW70_TIMPD</name>
<feature type="domain" description="DUF4485" evidence="1">
    <location>
        <begin position="61"/>
        <end position="113"/>
    </location>
</feature>
<proteinExistence type="predicted"/>
<protein>
    <recommendedName>
        <fullName evidence="1">DUF4485 domain-containing protein</fullName>
    </recommendedName>
</protein>
<dbReference type="Pfam" id="PF14846">
    <property type="entry name" value="DUF4485"/>
    <property type="match status" value="1"/>
</dbReference>
<evidence type="ECO:0000259" key="1">
    <source>
        <dbReference type="Pfam" id="PF14846"/>
    </source>
</evidence>
<evidence type="ECO:0000313" key="2">
    <source>
        <dbReference type="EMBL" id="CAG2060017.1"/>
    </source>
</evidence>
<dbReference type="EMBL" id="CAJPIN010011200">
    <property type="protein sequence ID" value="CAG2060017.1"/>
    <property type="molecule type" value="Genomic_DNA"/>
</dbReference>
<organism evidence="2 3">
    <name type="scientific">Timema podura</name>
    <name type="common">Walking stick</name>
    <dbReference type="NCBI Taxonomy" id="61482"/>
    <lineage>
        <taxon>Eukaryota</taxon>
        <taxon>Metazoa</taxon>
        <taxon>Ecdysozoa</taxon>
        <taxon>Arthropoda</taxon>
        <taxon>Hexapoda</taxon>
        <taxon>Insecta</taxon>
        <taxon>Pterygota</taxon>
        <taxon>Neoptera</taxon>
        <taxon>Polyneoptera</taxon>
        <taxon>Phasmatodea</taxon>
        <taxon>Timematodea</taxon>
        <taxon>Timematoidea</taxon>
        <taxon>Timematidae</taxon>
        <taxon>Timema</taxon>
    </lineage>
</organism>
<accession>A0ABN7NW70</accession>
<dbReference type="InterPro" id="IPR027831">
    <property type="entry name" value="DUF4485"/>
</dbReference>
<evidence type="ECO:0000313" key="3">
    <source>
        <dbReference type="Proteomes" id="UP001153148"/>
    </source>
</evidence>
<reference evidence="2" key="1">
    <citation type="submission" date="2021-03" db="EMBL/GenBank/DDBJ databases">
        <authorList>
            <person name="Tran Van P."/>
        </authorList>
    </citation>
    <scope>NUCLEOTIDE SEQUENCE</scope>
</reference>
<comment type="caution">
    <text evidence="2">The sequence shown here is derived from an EMBL/GenBank/DDBJ whole genome shotgun (WGS) entry which is preliminary data.</text>
</comment>